<feature type="active site" description="For ring-opening step" evidence="3">
    <location>
        <position position="143"/>
    </location>
</feature>
<dbReference type="Proteomes" id="UP001256827">
    <property type="component" value="Chromosome"/>
</dbReference>
<accession>A0ABY9T181</accession>
<name>A0ABY9T181_BREBE</name>
<dbReference type="InterPro" id="IPR037171">
    <property type="entry name" value="NagB/RpiA_transferase-like"/>
</dbReference>
<dbReference type="EC" id="3.5.99.6" evidence="3"/>
<gene>
    <name evidence="3 5" type="primary">nagB</name>
    <name evidence="5" type="ORF">RGB73_23305</name>
</gene>
<dbReference type="GO" id="GO:0004342">
    <property type="term" value="F:glucosamine-6-phosphate deaminase activity"/>
    <property type="evidence" value="ECO:0007669"/>
    <property type="project" value="UniProtKB-EC"/>
</dbReference>
<feature type="active site" description="For ring-opening step" evidence="3">
    <location>
        <position position="136"/>
    </location>
</feature>
<dbReference type="PROSITE" id="PS01161">
    <property type="entry name" value="GLC_GALNAC_ISOMERASE"/>
    <property type="match status" value="1"/>
</dbReference>
<feature type="active site" description="Proton acceptor; for enolization step" evidence="3">
    <location>
        <position position="67"/>
    </location>
</feature>
<evidence type="ECO:0000256" key="1">
    <source>
        <dbReference type="ARBA" id="ARBA00022801"/>
    </source>
</evidence>
<comment type="caution">
    <text evidence="3">Lacks conserved residue(s) required for the propagation of feature annotation.</text>
</comment>
<reference evidence="5 6" key="1">
    <citation type="submission" date="2023-09" db="EMBL/GenBank/DDBJ databases">
        <title>Complete Genome and Methylome dissection of Bacillus brevis NEB573 original source of BbsI restriction endonuclease.</title>
        <authorList>
            <person name="Fomenkov A."/>
            <person name="Roberts R.D."/>
        </authorList>
    </citation>
    <scope>NUCLEOTIDE SEQUENCE [LARGE SCALE GENOMIC DNA]</scope>
    <source>
        <strain evidence="5 6">NEB573</strain>
    </source>
</reference>
<organism evidence="5 6">
    <name type="scientific">Brevibacillus brevis</name>
    <name type="common">Bacillus brevis</name>
    <dbReference type="NCBI Taxonomy" id="1393"/>
    <lineage>
        <taxon>Bacteria</taxon>
        <taxon>Bacillati</taxon>
        <taxon>Bacillota</taxon>
        <taxon>Bacilli</taxon>
        <taxon>Bacillales</taxon>
        <taxon>Paenibacillaceae</taxon>
        <taxon>Brevibacillus</taxon>
    </lineage>
</organism>
<evidence type="ECO:0000256" key="3">
    <source>
        <dbReference type="HAMAP-Rule" id="MF_01241"/>
    </source>
</evidence>
<feature type="domain" description="Glucosamine/galactosamine-6-phosphate isomerase" evidence="4">
    <location>
        <begin position="11"/>
        <end position="226"/>
    </location>
</feature>
<protein>
    <recommendedName>
        <fullName evidence="3">Glucosamine-6-phosphate deaminase</fullName>
        <ecNumber evidence="3">3.5.99.6</ecNumber>
    </recommendedName>
    <alternativeName>
        <fullName evidence="3">GlcN6P deaminase</fullName>
        <shortName evidence="3">GNPDA</shortName>
    </alternativeName>
    <alternativeName>
        <fullName evidence="3">Glucosamine-6-phosphate isomerase</fullName>
    </alternativeName>
</protein>
<dbReference type="InterPro" id="IPR004547">
    <property type="entry name" value="Glucosamine6P_isomerase"/>
</dbReference>
<keyword evidence="1 3" id="KW-0378">Hydrolase</keyword>
<comment type="catalytic activity">
    <reaction evidence="3">
        <text>alpha-D-glucosamine 6-phosphate + H2O = beta-D-fructose 6-phosphate + NH4(+)</text>
        <dbReference type="Rhea" id="RHEA:12172"/>
        <dbReference type="ChEBI" id="CHEBI:15377"/>
        <dbReference type="ChEBI" id="CHEBI:28938"/>
        <dbReference type="ChEBI" id="CHEBI:57634"/>
        <dbReference type="ChEBI" id="CHEBI:75989"/>
        <dbReference type="EC" id="3.5.99.6"/>
    </reaction>
</comment>
<feature type="active site" description="Proton acceptor; for ring-opening step" evidence="3">
    <location>
        <position position="138"/>
    </location>
</feature>
<dbReference type="RefSeq" id="WP_310765138.1">
    <property type="nucleotide sequence ID" value="NZ_CP134050.1"/>
</dbReference>
<comment type="pathway">
    <text evidence="3">Amino-sugar metabolism; N-acetylneuraminate degradation; D-fructose 6-phosphate from N-acetylneuraminate: step 5/5.</text>
</comment>
<proteinExistence type="inferred from homology"/>
<dbReference type="Gene3D" id="3.40.50.1360">
    <property type="match status" value="1"/>
</dbReference>
<dbReference type="CDD" id="cd01399">
    <property type="entry name" value="GlcN6P_deaminase"/>
    <property type="match status" value="1"/>
</dbReference>
<dbReference type="InterPro" id="IPR018321">
    <property type="entry name" value="Glucosamine6P_isomerase_CS"/>
</dbReference>
<dbReference type="PANTHER" id="PTHR11280:SF5">
    <property type="entry name" value="GLUCOSAMINE-6-PHOSPHATE ISOMERASE"/>
    <property type="match status" value="1"/>
</dbReference>
<dbReference type="InterPro" id="IPR006148">
    <property type="entry name" value="Glc/Gal-6P_isomerase"/>
</dbReference>
<comment type="similarity">
    <text evidence="3">Belongs to the glucosamine/galactosamine-6-phosphate isomerase family. NagB subfamily.</text>
</comment>
<dbReference type="PANTHER" id="PTHR11280">
    <property type="entry name" value="GLUCOSAMINE-6-PHOSPHATE ISOMERASE"/>
    <property type="match status" value="1"/>
</dbReference>
<evidence type="ECO:0000313" key="5">
    <source>
        <dbReference type="EMBL" id="WNC13592.1"/>
    </source>
</evidence>
<dbReference type="NCBIfam" id="TIGR00502">
    <property type="entry name" value="nagB"/>
    <property type="match status" value="1"/>
</dbReference>
<evidence type="ECO:0000259" key="4">
    <source>
        <dbReference type="Pfam" id="PF01182"/>
    </source>
</evidence>
<dbReference type="HAMAP" id="MF_01241">
    <property type="entry name" value="GlcN6P_deamin"/>
    <property type="match status" value="1"/>
</dbReference>
<dbReference type="NCBIfam" id="NF001684">
    <property type="entry name" value="PRK00443.1-4"/>
    <property type="match status" value="1"/>
</dbReference>
<dbReference type="SUPFAM" id="SSF100950">
    <property type="entry name" value="NagB/RpiA/CoA transferase-like"/>
    <property type="match status" value="1"/>
</dbReference>
<comment type="function">
    <text evidence="3">Catalyzes the reversible isomerization-deamination of glucosamine 6-phosphate (GlcN6P) to form fructose 6-phosphate (Fru6P) and ammonium ion.</text>
</comment>
<keyword evidence="6" id="KW-1185">Reference proteome</keyword>
<evidence type="ECO:0000313" key="6">
    <source>
        <dbReference type="Proteomes" id="UP001256827"/>
    </source>
</evidence>
<keyword evidence="2 3" id="KW-0119">Carbohydrate metabolism</keyword>
<evidence type="ECO:0000256" key="2">
    <source>
        <dbReference type="ARBA" id="ARBA00023277"/>
    </source>
</evidence>
<dbReference type="EMBL" id="CP134050">
    <property type="protein sequence ID" value="WNC13592.1"/>
    <property type="molecule type" value="Genomic_DNA"/>
</dbReference>
<sequence>MKLVIAKDYDEMSKQAARLLADEVTRNPETVLGLATGGTPVGMYRELVELCRTEGIDFSRATSFNLDEYVGLPGHHPQSYRTYMEQNLFSHINLPADQTNIPRGDAADLAAECQRYEQAIAAAGGIDIQVLGIGNNGHIGFNEPGSGQETTTRVVQLTESTIQANARFFDTIDEVPTQAVSMGIRTILGAKKIVLLASGEAKAEAVRRMIEGEMTADVPASLLQQHPDVTVIVDEEAASRLSAKTRA</sequence>
<dbReference type="Pfam" id="PF01182">
    <property type="entry name" value="Glucosamine_iso"/>
    <property type="match status" value="1"/>
</dbReference>